<keyword evidence="2" id="KW-0472">Membrane</keyword>
<keyword evidence="4" id="KW-1185">Reference proteome</keyword>
<gene>
    <name evidence="3" type="ORF">HOV93_15760</name>
</gene>
<feature type="transmembrane region" description="Helical" evidence="2">
    <location>
        <begin position="406"/>
        <end position="425"/>
    </location>
</feature>
<protein>
    <submittedName>
        <fullName evidence="3">Uncharacterized protein</fullName>
    </submittedName>
</protein>
<evidence type="ECO:0000313" key="3">
    <source>
        <dbReference type="EMBL" id="MBA2114417.1"/>
    </source>
</evidence>
<accession>A0A7V8V3U0</accession>
<sequence length="454" mass="50331">MSQPRYTPPRSRHGGLWVWYRALVVVVAVILLGLPWCRTDRSGYVAHGQATIVSDSLEPEAHAHLQPLVEEILQATTTDDHLVNYLAQDPELRQDLQVSDDQAALEILRRRLEVSPNRIGGQVSLRLNYYGEDRLACSRLLSRILQDFDREFNDWKREKVTGIEDTYIDQLKSTESELAAMDAELRGLEATVPGDVAPAPEKLSLPRSPAWLLAQQKLDQAKSRLKELLETRTQRHPLVQDQEKKIEKLQTQFAALPEFQSKPLPPEPMSDREKLVEQYKQRIAALHSEMAQNQTQLDALKLRQKDAAKALGFLNGITMQHSGDITVSSVGGVWRSTALLVLGGWSIFAGLIAFQLASSSASPAMISSTHKLAAATPLAVAGTVTLTGSTQPESGGAWRFGRASFVLTRLAELSIVFVIGLVVLATQTQPEFSLLLRDDPLAALREMMRNLIPS</sequence>
<name>A0A7V8V3U0_9BACT</name>
<proteinExistence type="predicted"/>
<keyword evidence="2" id="KW-1133">Transmembrane helix</keyword>
<feature type="coiled-coil region" evidence="1">
    <location>
        <begin position="276"/>
        <end position="303"/>
    </location>
</feature>
<comment type="caution">
    <text evidence="3">The sequence shown here is derived from an EMBL/GenBank/DDBJ whole genome shotgun (WGS) entry which is preliminary data.</text>
</comment>
<reference evidence="3 4" key="1">
    <citation type="submission" date="2020-05" db="EMBL/GenBank/DDBJ databases">
        <title>Bremerella alba sp. nov., a novel planctomycete isolated from the surface of the macroalga Fucus spiralis.</title>
        <authorList>
            <person name="Godinho O."/>
            <person name="Botelho R."/>
            <person name="Albuquerque L."/>
            <person name="Wiegand S."/>
            <person name="Da Costa M.S."/>
            <person name="Lobo-Da-Cunha A."/>
            <person name="Jogler C."/>
            <person name="Lage O.M."/>
        </authorList>
    </citation>
    <scope>NUCLEOTIDE SEQUENCE [LARGE SCALE GENOMIC DNA]</scope>
    <source>
        <strain evidence="3 4">FF15</strain>
    </source>
</reference>
<keyword evidence="1" id="KW-0175">Coiled coil</keyword>
<dbReference type="EMBL" id="JABRWO010000003">
    <property type="protein sequence ID" value="MBA2114417.1"/>
    <property type="molecule type" value="Genomic_DNA"/>
</dbReference>
<evidence type="ECO:0000313" key="4">
    <source>
        <dbReference type="Proteomes" id="UP000551616"/>
    </source>
</evidence>
<keyword evidence="2" id="KW-0812">Transmembrane</keyword>
<dbReference type="Proteomes" id="UP000551616">
    <property type="component" value="Unassembled WGS sequence"/>
</dbReference>
<organism evidence="3 4">
    <name type="scientific">Bremerella alba</name>
    <dbReference type="NCBI Taxonomy" id="980252"/>
    <lineage>
        <taxon>Bacteria</taxon>
        <taxon>Pseudomonadati</taxon>
        <taxon>Planctomycetota</taxon>
        <taxon>Planctomycetia</taxon>
        <taxon>Pirellulales</taxon>
        <taxon>Pirellulaceae</taxon>
        <taxon>Bremerella</taxon>
    </lineage>
</organism>
<evidence type="ECO:0000256" key="1">
    <source>
        <dbReference type="SAM" id="Coils"/>
    </source>
</evidence>
<evidence type="ECO:0000256" key="2">
    <source>
        <dbReference type="SAM" id="Phobius"/>
    </source>
</evidence>
<feature type="transmembrane region" description="Helical" evidence="2">
    <location>
        <begin position="18"/>
        <end position="37"/>
    </location>
</feature>
<dbReference type="AlphaFoldDB" id="A0A7V8V3U0"/>
<feature type="transmembrane region" description="Helical" evidence="2">
    <location>
        <begin position="338"/>
        <end position="357"/>
    </location>
</feature>